<dbReference type="Pfam" id="PF13087">
    <property type="entry name" value="AAA_12"/>
    <property type="match status" value="1"/>
</dbReference>
<evidence type="ECO:0000313" key="6">
    <source>
        <dbReference type="EMBL" id="PWY79701.1"/>
    </source>
</evidence>
<dbReference type="AlphaFoldDB" id="A0A317W280"/>
<sequence length="801" mass="88719">MSQDPVSVGTEPAIHLFVFRKTLKIRQGWSQDGGRTKAFLNVSFDLGQVERKILHFDRGVFVYEIRILPGNVIEGVKVVELSKGKIYENSDPQMFPLAGVSFASGVTVRFEVLPKAEFWAVHEAPVMEALAGRYTDVADAERDYVAMNKRAVLVEAREELQKLAVQGCTVKGAVVADRVVLGIWPAEERPFRLYRGCTILLRGAKWFLPAKAQSYPVPGMKGASEWTAVVTESSMKWKQLLSAPIHALLRNKVEPWKVPRINEEHVKILPLLNPAIEEVSVQASEFDNICRAFELQDAGLSASHRLGSLFLPHSPMITTYHPVPLPDKPGKLIPASWGLDDLQKQAVIQIVEHRLSLVVGSPGTGKTRTAAAIAAFVSSILPAGKAGYAKVAILGPTHAAGEAVINQLAPFFRSFGLQPRFLHLRSWGETEARLFAGKESLHDDMGRMLLLANHDKPSFAAFSEGVEAIRKSGTASGYTDMRRFSAQRSALVEEMMRHVDIVVTTPVNVSEMLRRRFNPEYLVFDEANAYRDTEIFHVLAKLPGASRMLFLGDCRQMWPVAFTKDGQSAWAESAFERLTRKPYKRTVLNQQFRAHQALYQPTSLIYNDGQEVKSAHCTSPFAKRFAGNATITISHKGRAWALKDMVGFLHIRSPTSQDTDGSLMNAGEASLGLALAMQLIASGVKDVLIMSAYRAQVATASNLLASRWPNAPIVPRIQTVEASQGSEAAATIILVTRNMGAASVLRTSKRLNVMTSRARHFQYFVGSWDWVTGRELRQGARHLGDLFQLLEKNFPNFVIGR</sequence>
<comment type="caution">
    <text evidence="6">The sequence shown here is derived from an EMBL/GenBank/DDBJ whole genome shotgun (WGS) entry which is preliminary data.</text>
</comment>
<dbReference type="InterPro" id="IPR041679">
    <property type="entry name" value="DNA2/NAM7-like_C"/>
</dbReference>
<keyword evidence="4" id="KW-0067">ATP-binding</keyword>
<accession>A0A317W280</accession>
<dbReference type="Gene3D" id="3.40.50.300">
    <property type="entry name" value="P-loop containing nucleotide triphosphate hydrolases"/>
    <property type="match status" value="2"/>
</dbReference>
<keyword evidence="1" id="KW-0547">Nucleotide-binding</keyword>
<evidence type="ECO:0000256" key="2">
    <source>
        <dbReference type="ARBA" id="ARBA00022801"/>
    </source>
</evidence>
<dbReference type="Proteomes" id="UP000247233">
    <property type="component" value="Unassembled WGS sequence"/>
</dbReference>
<dbReference type="VEuPathDB" id="FungiDB:BO70DRAFT_371752"/>
<dbReference type="STRING" id="1448321.A0A317W280"/>
<proteinExistence type="predicted"/>
<dbReference type="GO" id="GO:0005524">
    <property type="term" value="F:ATP binding"/>
    <property type="evidence" value="ECO:0007669"/>
    <property type="project" value="UniProtKB-KW"/>
</dbReference>
<gene>
    <name evidence="6" type="ORF">BO70DRAFT_371752</name>
</gene>
<dbReference type="InterPro" id="IPR050534">
    <property type="entry name" value="Coronavir_polyprotein_1ab"/>
</dbReference>
<evidence type="ECO:0000256" key="3">
    <source>
        <dbReference type="ARBA" id="ARBA00022806"/>
    </source>
</evidence>
<dbReference type="GO" id="GO:0016787">
    <property type="term" value="F:hydrolase activity"/>
    <property type="evidence" value="ECO:0007669"/>
    <property type="project" value="UniProtKB-KW"/>
</dbReference>
<dbReference type="PANTHER" id="PTHR43788">
    <property type="entry name" value="DNA2/NAM7 HELICASE FAMILY MEMBER"/>
    <property type="match status" value="1"/>
</dbReference>
<keyword evidence="3" id="KW-0347">Helicase</keyword>
<evidence type="ECO:0000256" key="4">
    <source>
        <dbReference type="ARBA" id="ARBA00022840"/>
    </source>
</evidence>
<keyword evidence="7" id="KW-1185">Reference proteome</keyword>
<dbReference type="PANTHER" id="PTHR43788:SF8">
    <property type="entry name" value="DNA-BINDING PROTEIN SMUBP-2"/>
    <property type="match status" value="1"/>
</dbReference>
<keyword evidence="2" id="KW-0378">Hydrolase</keyword>
<dbReference type="OrthoDB" id="4423012at2759"/>
<feature type="domain" description="DNA2/NAM7 helicase-like C-terminal" evidence="5">
    <location>
        <begin position="572"/>
        <end position="767"/>
    </location>
</feature>
<dbReference type="RefSeq" id="XP_025398724.1">
    <property type="nucleotide sequence ID" value="XM_025544817.1"/>
</dbReference>
<dbReference type="Pfam" id="PF13245">
    <property type="entry name" value="AAA_19"/>
    <property type="match status" value="1"/>
</dbReference>
<dbReference type="GO" id="GO:0043139">
    <property type="term" value="F:5'-3' DNA helicase activity"/>
    <property type="evidence" value="ECO:0007669"/>
    <property type="project" value="TreeGrafter"/>
</dbReference>
<name>A0A317W280_9EURO</name>
<dbReference type="EMBL" id="MSFL01000015">
    <property type="protein sequence ID" value="PWY79701.1"/>
    <property type="molecule type" value="Genomic_DNA"/>
</dbReference>
<evidence type="ECO:0000256" key="1">
    <source>
        <dbReference type="ARBA" id="ARBA00022741"/>
    </source>
</evidence>
<dbReference type="SUPFAM" id="SSF52540">
    <property type="entry name" value="P-loop containing nucleoside triphosphate hydrolases"/>
    <property type="match status" value="1"/>
</dbReference>
<evidence type="ECO:0000313" key="7">
    <source>
        <dbReference type="Proteomes" id="UP000247233"/>
    </source>
</evidence>
<organism evidence="6 7">
    <name type="scientific">Aspergillus heteromorphus CBS 117.55</name>
    <dbReference type="NCBI Taxonomy" id="1448321"/>
    <lineage>
        <taxon>Eukaryota</taxon>
        <taxon>Fungi</taxon>
        <taxon>Dikarya</taxon>
        <taxon>Ascomycota</taxon>
        <taxon>Pezizomycotina</taxon>
        <taxon>Eurotiomycetes</taxon>
        <taxon>Eurotiomycetidae</taxon>
        <taxon>Eurotiales</taxon>
        <taxon>Aspergillaceae</taxon>
        <taxon>Aspergillus</taxon>
        <taxon>Aspergillus subgen. Circumdati</taxon>
    </lineage>
</organism>
<evidence type="ECO:0000259" key="5">
    <source>
        <dbReference type="Pfam" id="PF13087"/>
    </source>
</evidence>
<protein>
    <recommendedName>
        <fullName evidence="5">DNA2/NAM7 helicase-like C-terminal domain-containing protein</fullName>
    </recommendedName>
</protein>
<reference evidence="6 7" key="1">
    <citation type="submission" date="2016-12" db="EMBL/GenBank/DDBJ databases">
        <title>The genomes of Aspergillus section Nigri reveals drivers in fungal speciation.</title>
        <authorList>
            <consortium name="DOE Joint Genome Institute"/>
            <person name="Vesth T.C."/>
            <person name="Nybo J."/>
            <person name="Theobald S."/>
            <person name="Brandl J."/>
            <person name="Frisvad J.C."/>
            <person name="Nielsen K.F."/>
            <person name="Lyhne E.K."/>
            <person name="Kogle M.E."/>
            <person name="Kuo A."/>
            <person name="Riley R."/>
            <person name="Clum A."/>
            <person name="Nolan M."/>
            <person name="Lipzen A."/>
            <person name="Salamov A."/>
            <person name="Henrissat B."/>
            <person name="Wiebenga A."/>
            <person name="De Vries R.P."/>
            <person name="Grigoriev I.V."/>
            <person name="Mortensen U.H."/>
            <person name="Andersen M.R."/>
            <person name="Baker S.E."/>
        </authorList>
    </citation>
    <scope>NUCLEOTIDE SEQUENCE [LARGE SCALE GENOMIC DNA]</scope>
    <source>
        <strain evidence="6 7">CBS 117.55</strain>
    </source>
</reference>
<dbReference type="InterPro" id="IPR027417">
    <property type="entry name" value="P-loop_NTPase"/>
</dbReference>
<dbReference type="GeneID" id="37067054"/>